<protein>
    <recommendedName>
        <fullName evidence="4">G5 domain-containing protein</fullName>
    </recommendedName>
</protein>
<dbReference type="PANTHER" id="PTHR35788:SF1">
    <property type="entry name" value="EXPORTED PROTEIN"/>
    <property type="match status" value="1"/>
</dbReference>
<accession>A0A410MH77</accession>
<evidence type="ECO:0000256" key="1">
    <source>
        <dbReference type="SAM" id="MobiDB-lite"/>
    </source>
</evidence>
<gene>
    <name evidence="2" type="ORF">HLI_18410</name>
</gene>
<dbReference type="EMBL" id="CP026118">
    <property type="protein sequence ID" value="QAS54040.1"/>
    <property type="molecule type" value="Genomic_DNA"/>
</dbReference>
<dbReference type="Proteomes" id="UP000287756">
    <property type="component" value="Chromosome"/>
</dbReference>
<dbReference type="Pfam" id="PF04294">
    <property type="entry name" value="VanW"/>
    <property type="match status" value="1"/>
</dbReference>
<evidence type="ECO:0000313" key="2">
    <source>
        <dbReference type="EMBL" id="QAS54040.1"/>
    </source>
</evidence>
<dbReference type="PANTHER" id="PTHR35788">
    <property type="entry name" value="EXPORTED PROTEIN-RELATED"/>
    <property type="match status" value="1"/>
</dbReference>
<dbReference type="RefSeq" id="WP_128526313.1">
    <property type="nucleotide sequence ID" value="NZ_CP026118.1"/>
</dbReference>
<reference evidence="2 3" key="1">
    <citation type="submission" date="2018-01" db="EMBL/GenBank/DDBJ databases">
        <title>The whole genome sequencing and assembly of Halobacillus litoralis ERB031 strain.</title>
        <authorList>
            <person name="Lee S.-J."/>
            <person name="Park M.-K."/>
            <person name="Kim J.-Y."/>
            <person name="Lee Y.-J."/>
            <person name="Yi H."/>
            <person name="Bahn Y.-S."/>
            <person name="Kim J.F."/>
            <person name="Lee D.-W."/>
        </authorList>
    </citation>
    <scope>NUCLEOTIDE SEQUENCE [LARGE SCALE GENOMIC DNA]</scope>
    <source>
        <strain evidence="2 3">ERB 031</strain>
    </source>
</reference>
<dbReference type="KEGG" id="hli:HLI_18410"/>
<dbReference type="OrthoDB" id="2691125at2"/>
<feature type="region of interest" description="Disordered" evidence="1">
    <location>
        <begin position="362"/>
        <end position="440"/>
    </location>
</feature>
<feature type="compositionally biased region" description="Acidic residues" evidence="1">
    <location>
        <begin position="431"/>
        <end position="440"/>
    </location>
</feature>
<evidence type="ECO:0008006" key="4">
    <source>
        <dbReference type="Google" id="ProtNLM"/>
    </source>
</evidence>
<dbReference type="InterPro" id="IPR007391">
    <property type="entry name" value="Vancomycin_resist_VanW"/>
</dbReference>
<dbReference type="InterPro" id="IPR052913">
    <property type="entry name" value="Glycopeptide_resist_protein"/>
</dbReference>
<proteinExistence type="predicted"/>
<sequence length="440" mass="48639">MRQPFNLRLISLIVLVGMSMFLFSIGSSAAIQYVTTGQHILPENTVVASIDLSGKSQEEAIQLISERTDEWKGNSELVVNLDGKSLKINPEVIQFNVKASIEQVLETGNADLIVELDESYIPELKNHMGEQLAGEFSEQRFIETLKNDARQLPDHALEYNAYTFVKADADSLYKEIGGFTLEVPEGVDMERVIEIFNDSAVPQGRTFSYLEFLTEEGVYDETSLNVLASSVYGASLKAGLIIQERHISHRLPAYAQIGLEATVDLKKHQDLKVYNPLSNEYKLSVDVEGSKLTVKWLGYPTNSDFHLKFSDVEKISPKTIIQYSSLVTEGPYNLLQEGEDGEVVSVFRLDRSSQEGVEEFISEDYYPPEPRVEEHPSVTDGGSVQGGANDSDHPHESTPSGTGSNGEADSSGSEDGESPDSRNGSAKENVWEEVPESETK</sequence>
<evidence type="ECO:0000313" key="3">
    <source>
        <dbReference type="Proteomes" id="UP000287756"/>
    </source>
</evidence>
<name>A0A410MH77_9BACI</name>
<organism evidence="2 3">
    <name type="scientific">Halobacillus litoralis</name>
    <dbReference type="NCBI Taxonomy" id="45668"/>
    <lineage>
        <taxon>Bacteria</taxon>
        <taxon>Bacillati</taxon>
        <taxon>Bacillota</taxon>
        <taxon>Bacilli</taxon>
        <taxon>Bacillales</taxon>
        <taxon>Bacillaceae</taxon>
        <taxon>Halobacillus</taxon>
    </lineage>
</organism>
<dbReference type="AlphaFoldDB" id="A0A410MH77"/>